<keyword evidence="3" id="KW-0808">Transferase</keyword>
<sequence length="204" mass="22165">MSNLERSLASSSVAQTLGVYEQWAENYNHDVIEEKYIAPRLAGDCLMRNLASRNMEGLKILDAGCGTGLVGEHLARHGAKHMDGIDLSPKMIEVARRSDVYQSLKVADLSRPLDVPSQSYDAVICVGTMTEGHVGPSAFDELVRIAKPGGLVISTVRESVWQKNGYQSKVGALVDEGWVKVAEDGLEMHEIATGVRAVFVVLKV</sequence>
<evidence type="ECO:0000313" key="4">
    <source>
        <dbReference type="Proteomes" id="UP000777438"/>
    </source>
</evidence>
<organism evidence="3 4">
    <name type="scientific">Thelonectria olida</name>
    <dbReference type="NCBI Taxonomy" id="1576542"/>
    <lineage>
        <taxon>Eukaryota</taxon>
        <taxon>Fungi</taxon>
        <taxon>Dikarya</taxon>
        <taxon>Ascomycota</taxon>
        <taxon>Pezizomycotina</taxon>
        <taxon>Sordariomycetes</taxon>
        <taxon>Hypocreomycetidae</taxon>
        <taxon>Hypocreales</taxon>
        <taxon>Nectriaceae</taxon>
        <taxon>Thelonectria</taxon>
    </lineage>
</organism>
<dbReference type="EMBL" id="JAGPYM010000015">
    <property type="protein sequence ID" value="KAH6886750.1"/>
    <property type="molecule type" value="Genomic_DNA"/>
</dbReference>
<gene>
    <name evidence="3" type="ORF">B0T10DRAFT_490314</name>
</gene>
<dbReference type="AlphaFoldDB" id="A0A9P8W080"/>
<evidence type="ECO:0000259" key="2">
    <source>
        <dbReference type="Pfam" id="PF13649"/>
    </source>
</evidence>
<reference evidence="3 4" key="1">
    <citation type="journal article" date="2021" name="Nat. Commun.">
        <title>Genetic determinants of endophytism in the Arabidopsis root mycobiome.</title>
        <authorList>
            <person name="Mesny F."/>
            <person name="Miyauchi S."/>
            <person name="Thiergart T."/>
            <person name="Pickel B."/>
            <person name="Atanasova L."/>
            <person name="Karlsson M."/>
            <person name="Huettel B."/>
            <person name="Barry K.W."/>
            <person name="Haridas S."/>
            <person name="Chen C."/>
            <person name="Bauer D."/>
            <person name="Andreopoulos W."/>
            <person name="Pangilinan J."/>
            <person name="LaButti K."/>
            <person name="Riley R."/>
            <person name="Lipzen A."/>
            <person name="Clum A."/>
            <person name="Drula E."/>
            <person name="Henrissat B."/>
            <person name="Kohler A."/>
            <person name="Grigoriev I.V."/>
            <person name="Martin F.M."/>
            <person name="Hacquard S."/>
        </authorList>
    </citation>
    <scope>NUCLEOTIDE SEQUENCE [LARGE SCALE GENOMIC DNA]</scope>
    <source>
        <strain evidence="3 4">MPI-CAGE-CH-0241</strain>
    </source>
</reference>
<dbReference type="InterPro" id="IPR041698">
    <property type="entry name" value="Methyltransf_25"/>
</dbReference>
<comment type="caution">
    <text evidence="3">The sequence shown here is derived from an EMBL/GenBank/DDBJ whole genome shotgun (WGS) entry which is preliminary data.</text>
</comment>
<dbReference type="Pfam" id="PF13649">
    <property type="entry name" value="Methyltransf_25"/>
    <property type="match status" value="1"/>
</dbReference>
<dbReference type="PANTHER" id="PTHR43591:SF110">
    <property type="entry name" value="RHODANESE DOMAIN-CONTAINING PROTEIN"/>
    <property type="match status" value="1"/>
</dbReference>
<dbReference type="InterPro" id="IPR029063">
    <property type="entry name" value="SAM-dependent_MTases_sf"/>
</dbReference>
<evidence type="ECO:0000256" key="1">
    <source>
        <dbReference type="ARBA" id="ARBA00038158"/>
    </source>
</evidence>
<comment type="similarity">
    <text evidence="1">Belongs to the methyltransferase superfamily. LaeA methyltransferase family.</text>
</comment>
<feature type="domain" description="Methyltransferase" evidence="2">
    <location>
        <begin position="60"/>
        <end position="150"/>
    </location>
</feature>
<dbReference type="PANTHER" id="PTHR43591">
    <property type="entry name" value="METHYLTRANSFERASE"/>
    <property type="match status" value="1"/>
</dbReference>
<protein>
    <submittedName>
        <fullName evidence="3">S-adenosyl-L-methionine-dependent methyltransferase</fullName>
    </submittedName>
</protein>
<name>A0A9P8W080_9HYPO</name>
<dbReference type="Proteomes" id="UP000777438">
    <property type="component" value="Unassembled WGS sequence"/>
</dbReference>
<dbReference type="GO" id="GO:0008168">
    <property type="term" value="F:methyltransferase activity"/>
    <property type="evidence" value="ECO:0007669"/>
    <property type="project" value="UniProtKB-KW"/>
</dbReference>
<dbReference type="SUPFAM" id="SSF53335">
    <property type="entry name" value="S-adenosyl-L-methionine-dependent methyltransferases"/>
    <property type="match status" value="1"/>
</dbReference>
<keyword evidence="3" id="KW-0489">Methyltransferase</keyword>
<dbReference type="OrthoDB" id="66144at2759"/>
<dbReference type="GO" id="GO:0032259">
    <property type="term" value="P:methylation"/>
    <property type="evidence" value="ECO:0007669"/>
    <property type="project" value="UniProtKB-KW"/>
</dbReference>
<evidence type="ECO:0000313" key="3">
    <source>
        <dbReference type="EMBL" id="KAH6886750.1"/>
    </source>
</evidence>
<dbReference type="Gene3D" id="3.40.50.150">
    <property type="entry name" value="Vaccinia Virus protein VP39"/>
    <property type="match status" value="1"/>
</dbReference>
<proteinExistence type="inferred from homology"/>
<accession>A0A9P8W080</accession>
<dbReference type="CDD" id="cd02440">
    <property type="entry name" value="AdoMet_MTases"/>
    <property type="match status" value="1"/>
</dbReference>
<keyword evidence="4" id="KW-1185">Reference proteome</keyword>